<dbReference type="InterPro" id="IPR006311">
    <property type="entry name" value="TAT_signal"/>
</dbReference>
<proteinExistence type="predicted"/>
<dbReference type="Proteomes" id="UP001231124">
    <property type="component" value="Unassembled WGS sequence"/>
</dbReference>
<dbReference type="RefSeq" id="WP_238206330.1">
    <property type="nucleotide sequence ID" value="NZ_BPQE01000026.1"/>
</dbReference>
<evidence type="ECO:0000313" key="1">
    <source>
        <dbReference type="EMBL" id="MDQ0449839.1"/>
    </source>
</evidence>
<sequence>MNDPASRRGFLRGLTTLPLIGGGVTLIGAPSAVAEPVTPRLLREYHDWLMFERSCLVREMEAGNPTRFGPNCALGSAYRWHRSHGEFRPDSEGRMMGDGVSFPSTRAALVLSTVGCNWREGSAWL</sequence>
<protein>
    <submittedName>
        <fullName evidence="1">Uncharacterized protein</fullName>
    </submittedName>
</protein>
<organism evidence="1 2">
    <name type="scientific">Methylobacterium aerolatum</name>
    <dbReference type="NCBI Taxonomy" id="418708"/>
    <lineage>
        <taxon>Bacteria</taxon>
        <taxon>Pseudomonadati</taxon>
        <taxon>Pseudomonadota</taxon>
        <taxon>Alphaproteobacteria</taxon>
        <taxon>Hyphomicrobiales</taxon>
        <taxon>Methylobacteriaceae</taxon>
        <taxon>Methylobacterium</taxon>
    </lineage>
</organism>
<dbReference type="PROSITE" id="PS51318">
    <property type="entry name" value="TAT"/>
    <property type="match status" value="1"/>
</dbReference>
<comment type="caution">
    <text evidence="1">The sequence shown here is derived from an EMBL/GenBank/DDBJ whole genome shotgun (WGS) entry which is preliminary data.</text>
</comment>
<gene>
    <name evidence="1" type="ORF">QO012_004362</name>
</gene>
<reference evidence="1 2" key="1">
    <citation type="submission" date="2023-07" db="EMBL/GenBank/DDBJ databases">
        <title>Genomic Encyclopedia of Type Strains, Phase IV (KMG-IV): sequencing the most valuable type-strain genomes for metagenomic binning, comparative biology and taxonomic classification.</title>
        <authorList>
            <person name="Goeker M."/>
        </authorList>
    </citation>
    <scope>NUCLEOTIDE SEQUENCE [LARGE SCALE GENOMIC DNA]</scope>
    <source>
        <strain evidence="1 2">DSM 19013</strain>
    </source>
</reference>
<name>A0ABU0I5E2_9HYPH</name>
<dbReference type="EMBL" id="JAUSVP010000018">
    <property type="protein sequence ID" value="MDQ0449839.1"/>
    <property type="molecule type" value="Genomic_DNA"/>
</dbReference>
<evidence type="ECO:0000313" key="2">
    <source>
        <dbReference type="Proteomes" id="UP001231124"/>
    </source>
</evidence>
<accession>A0ABU0I5E2</accession>
<keyword evidence="2" id="KW-1185">Reference proteome</keyword>